<accession>A0A4Q9M7X5</accession>
<gene>
    <name evidence="1" type="ORF">BD311DRAFT_769007</name>
</gene>
<dbReference type="EMBL" id="ML143513">
    <property type="protein sequence ID" value="TBU23160.1"/>
    <property type="molecule type" value="Genomic_DNA"/>
</dbReference>
<organism evidence="1">
    <name type="scientific">Dichomitus squalens</name>
    <dbReference type="NCBI Taxonomy" id="114155"/>
    <lineage>
        <taxon>Eukaryota</taxon>
        <taxon>Fungi</taxon>
        <taxon>Dikarya</taxon>
        <taxon>Basidiomycota</taxon>
        <taxon>Agaricomycotina</taxon>
        <taxon>Agaricomycetes</taxon>
        <taxon>Polyporales</taxon>
        <taxon>Polyporaceae</taxon>
        <taxon>Dichomitus</taxon>
    </lineage>
</organism>
<evidence type="ECO:0000313" key="1">
    <source>
        <dbReference type="EMBL" id="TBU23160.1"/>
    </source>
</evidence>
<dbReference type="AlphaFoldDB" id="A0A4Q9M7X5"/>
<name>A0A4Q9M7X5_9APHY</name>
<sequence>MRLPCLLAAHLLDDSRPGLPFRFQSNWECSNFTVYAIHFMTLWFFHPRNSDKHLDSGHMSTHIGVFSVRHALEAISHN</sequence>
<protein>
    <submittedName>
        <fullName evidence="1">Uncharacterized protein</fullName>
    </submittedName>
</protein>
<dbReference type="Proteomes" id="UP000292957">
    <property type="component" value="Unassembled WGS sequence"/>
</dbReference>
<proteinExistence type="predicted"/>
<reference evidence="1" key="1">
    <citation type="submission" date="2019-01" db="EMBL/GenBank/DDBJ databases">
        <title>Draft genome sequences of three monokaryotic isolates of the white-rot basidiomycete fungus Dichomitus squalens.</title>
        <authorList>
            <consortium name="DOE Joint Genome Institute"/>
            <person name="Lopez S.C."/>
            <person name="Andreopoulos B."/>
            <person name="Pangilinan J."/>
            <person name="Lipzen A."/>
            <person name="Riley R."/>
            <person name="Ahrendt S."/>
            <person name="Ng V."/>
            <person name="Barry K."/>
            <person name="Daum C."/>
            <person name="Grigoriev I.V."/>
            <person name="Hilden K.S."/>
            <person name="Makela M.R."/>
            <person name="de Vries R.P."/>
        </authorList>
    </citation>
    <scope>NUCLEOTIDE SEQUENCE [LARGE SCALE GENOMIC DNA]</scope>
    <source>
        <strain evidence="1">OM18370.1</strain>
    </source>
</reference>